<reference evidence="2" key="1">
    <citation type="journal article" date="2020" name="Stud. Mycol.">
        <title>101 Dothideomycetes genomes: a test case for predicting lifestyles and emergence of pathogens.</title>
        <authorList>
            <person name="Haridas S."/>
            <person name="Albert R."/>
            <person name="Binder M."/>
            <person name="Bloem J."/>
            <person name="Labutti K."/>
            <person name="Salamov A."/>
            <person name="Andreopoulos B."/>
            <person name="Baker S."/>
            <person name="Barry K."/>
            <person name="Bills G."/>
            <person name="Bluhm B."/>
            <person name="Cannon C."/>
            <person name="Castanera R."/>
            <person name="Culley D."/>
            <person name="Daum C."/>
            <person name="Ezra D."/>
            <person name="Gonzalez J."/>
            <person name="Henrissat B."/>
            <person name="Kuo A."/>
            <person name="Liang C."/>
            <person name="Lipzen A."/>
            <person name="Lutzoni F."/>
            <person name="Magnuson J."/>
            <person name="Mondo S."/>
            <person name="Nolan M."/>
            <person name="Ohm R."/>
            <person name="Pangilinan J."/>
            <person name="Park H.-J."/>
            <person name="Ramirez L."/>
            <person name="Alfaro M."/>
            <person name="Sun H."/>
            <person name="Tritt A."/>
            <person name="Yoshinaga Y."/>
            <person name="Zwiers L.-H."/>
            <person name="Turgeon B."/>
            <person name="Goodwin S."/>
            <person name="Spatafora J."/>
            <person name="Crous P."/>
            <person name="Grigoriev I."/>
        </authorList>
    </citation>
    <scope>NUCLEOTIDE SEQUENCE</scope>
    <source>
        <strain evidence="2">CBS 122367</strain>
    </source>
</reference>
<feature type="signal peptide" evidence="1">
    <location>
        <begin position="1"/>
        <end position="18"/>
    </location>
</feature>
<dbReference type="Gene3D" id="2.60.20.10">
    <property type="entry name" value="Crystallins"/>
    <property type="match status" value="1"/>
</dbReference>
<protein>
    <submittedName>
        <fullName evidence="2">Uncharacterized protein</fullName>
    </submittedName>
</protein>
<dbReference type="AlphaFoldDB" id="A0A6G1JLE9"/>
<evidence type="ECO:0000313" key="2">
    <source>
        <dbReference type="EMBL" id="KAF2691397.1"/>
    </source>
</evidence>
<accession>A0A6G1JLE9</accession>
<organism evidence="2 3">
    <name type="scientific">Lentithecium fluviatile CBS 122367</name>
    <dbReference type="NCBI Taxonomy" id="1168545"/>
    <lineage>
        <taxon>Eukaryota</taxon>
        <taxon>Fungi</taxon>
        <taxon>Dikarya</taxon>
        <taxon>Ascomycota</taxon>
        <taxon>Pezizomycotina</taxon>
        <taxon>Dothideomycetes</taxon>
        <taxon>Pleosporomycetidae</taxon>
        <taxon>Pleosporales</taxon>
        <taxon>Massarineae</taxon>
        <taxon>Lentitheciaceae</taxon>
        <taxon>Lentithecium</taxon>
    </lineage>
</organism>
<keyword evidence="1" id="KW-0732">Signal</keyword>
<keyword evidence="3" id="KW-1185">Reference proteome</keyword>
<evidence type="ECO:0000256" key="1">
    <source>
        <dbReference type="SAM" id="SignalP"/>
    </source>
</evidence>
<evidence type="ECO:0000313" key="3">
    <source>
        <dbReference type="Proteomes" id="UP000799291"/>
    </source>
</evidence>
<gene>
    <name evidence="2" type="ORF">K458DRAFT_425379</name>
</gene>
<dbReference type="EMBL" id="MU005569">
    <property type="protein sequence ID" value="KAF2691397.1"/>
    <property type="molecule type" value="Genomic_DNA"/>
</dbReference>
<proteinExistence type="predicted"/>
<name>A0A6G1JLE9_9PLEO</name>
<sequence>MRFTILATATAFCSGTLSAPIESGERGWDVFITTEPNWGDYKWGKLQWAPILGYGVCVDLKYTPFDKAISSFGPGKSIKCIVYDDYGCNGNNEPIFYSGYADMGWNGWDNRVSSYRCGYCTVGVDDGCRDHIG</sequence>
<dbReference type="Proteomes" id="UP000799291">
    <property type="component" value="Unassembled WGS sequence"/>
</dbReference>
<dbReference type="OrthoDB" id="2910287at2759"/>
<feature type="chain" id="PRO_5026029597" evidence="1">
    <location>
        <begin position="19"/>
        <end position="133"/>
    </location>
</feature>